<name>A0A7X2Z2J4_9BACL</name>
<proteinExistence type="predicted"/>
<evidence type="ECO:0000259" key="1">
    <source>
        <dbReference type="Pfam" id="PF13391"/>
    </source>
</evidence>
<keyword evidence="2" id="KW-0540">Nuclease</keyword>
<dbReference type="InterPro" id="IPR003615">
    <property type="entry name" value="HNH_nuc"/>
</dbReference>
<dbReference type="GO" id="GO:0004519">
    <property type="term" value="F:endonuclease activity"/>
    <property type="evidence" value="ECO:0007669"/>
    <property type="project" value="UniProtKB-KW"/>
</dbReference>
<gene>
    <name evidence="2" type="ORF">GNP95_15065</name>
</gene>
<feature type="domain" description="HNH nuclease" evidence="1">
    <location>
        <begin position="173"/>
        <end position="225"/>
    </location>
</feature>
<evidence type="ECO:0000313" key="3">
    <source>
        <dbReference type="Proteomes" id="UP000447876"/>
    </source>
</evidence>
<comment type="caution">
    <text evidence="2">The sequence shown here is derived from an EMBL/GenBank/DDBJ whole genome shotgun (WGS) entry which is preliminary data.</text>
</comment>
<dbReference type="OrthoDB" id="5678128at2"/>
<dbReference type="EMBL" id="WNZW01000005">
    <property type="protein sequence ID" value="MUG46312.1"/>
    <property type="molecule type" value="Genomic_DNA"/>
</dbReference>
<sequence length="272" mass="31716">METVTTWEEIVDNIFRLESYRHSSEYSEYYLDRLKRGICFVVFERGGRLFFGPSRFIGYKNNNIDVHTNNEDKHGGITNKAITKIIGYSPRYDNDIENEYLKFCLSNGVTPTGSFGGKRKYWFYGNREIKNSLESDIQNILGFNIKTEEERQILIRIGQGNFRASLINLWNGCSVTSCKLIDILRASHIKPWSVSNDQERMDKYNGLLLVPNLDIVFDKGIISFDNNGEILISNRYNHSELKQLGIHKNMKIDIKNENRIYLDYHRNNIFVG</sequence>
<keyword evidence="2" id="KW-0255">Endonuclease</keyword>
<evidence type="ECO:0000313" key="2">
    <source>
        <dbReference type="EMBL" id="MUG46312.1"/>
    </source>
</evidence>
<accession>A0A7X2Z2J4</accession>
<keyword evidence="2" id="KW-0378">Hydrolase</keyword>
<protein>
    <submittedName>
        <fullName evidence="2">HNH endonuclease</fullName>
    </submittedName>
</protein>
<dbReference type="Pfam" id="PF13391">
    <property type="entry name" value="HNH_2"/>
    <property type="match status" value="1"/>
</dbReference>
<dbReference type="RefSeq" id="WP_155611701.1">
    <property type="nucleotide sequence ID" value="NZ_WNZW01000005.1"/>
</dbReference>
<dbReference type="AlphaFoldDB" id="A0A7X2Z2J4"/>
<dbReference type="Proteomes" id="UP000447876">
    <property type="component" value="Unassembled WGS sequence"/>
</dbReference>
<reference evidence="2 3" key="1">
    <citation type="submission" date="2019-11" db="EMBL/GenBank/DDBJ databases">
        <title>Draft genome sequences of five Paenibacillus species of dairy origin.</title>
        <authorList>
            <person name="Olajide A.M."/>
            <person name="Chen S."/>
            <person name="Lapointe G."/>
        </authorList>
    </citation>
    <scope>NUCLEOTIDE SEQUENCE [LARGE SCALE GENOMIC DNA]</scope>
    <source>
        <strain evidence="2 3">12CR55</strain>
    </source>
</reference>
<organism evidence="2 3">
    <name type="scientific">Paenibacillus woosongensis</name>
    <dbReference type="NCBI Taxonomy" id="307580"/>
    <lineage>
        <taxon>Bacteria</taxon>
        <taxon>Bacillati</taxon>
        <taxon>Bacillota</taxon>
        <taxon>Bacilli</taxon>
        <taxon>Bacillales</taxon>
        <taxon>Paenibacillaceae</taxon>
        <taxon>Paenibacillus</taxon>
    </lineage>
</organism>